<evidence type="ECO:0000259" key="6">
    <source>
        <dbReference type="PROSITE" id="PS50931"/>
    </source>
</evidence>
<dbReference type="PANTHER" id="PTHR30293:SF2">
    <property type="entry name" value="TRANSCRIPTIONAL ACTIVATOR PROTEIN NHAR"/>
    <property type="match status" value="1"/>
</dbReference>
<dbReference type="Pfam" id="PF00126">
    <property type="entry name" value="HTH_1"/>
    <property type="match status" value="1"/>
</dbReference>
<keyword evidence="2" id="KW-0805">Transcription regulation</keyword>
<dbReference type="InterPro" id="IPR005119">
    <property type="entry name" value="LysR_subst-bd"/>
</dbReference>
<comment type="caution">
    <text evidence="7">The sequence shown here is derived from an EMBL/GenBank/DDBJ whole genome shotgun (WGS) entry which is preliminary data.</text>
</comment>
<evidence type="ECO:0000313" key="8">
    <source>
        <dbReference type="Proteomes" id="UP001621714"/>
    </source>
</evidence>
<reference evidence="7 8" key="1">
    <citation type="submission" date="2024-02" db="EMBL/GenBank/DDBJ databases">
        <title>Marinospirillum sp. MEB 164 isolated from Lonar lake sediment.</title>
        <authorList>
            <person name="Joshi A."/>
            <person name="Thite S."/>
        </authorList>
    </citation>
    <scope>NUCLEOTIDE SEQUENCE [LARGE SCALE GENOMIC DNA]</scope>
    <source>
        <strain evidence="7 8">MEB164</strain>
    </source>
</reference>
<evidence type="ECO:0000256" key="1">
    <source>
        <dbReference type="ARBA" id="ARBA00009437"/>
    </source>
</evidence>
<evidence type="ECO:0000256" key="5">
    <source>
        <dbReference type="ARBA" id="ARBA00023163"/>
    </source>
</evidence>
<dbReference type="SUPFAM" id="SSF46785">
    <property type="entry name" value="Winged helix' DNA-binding domain"/>
    <property type="match status" value="1"/>
</dbReference>
<dbReference type="RefSeq" id="WP_405336001.1">
    <property type="nucleotide sequence ID" value="NZ_JBANFI010000001.1"/>
</dbReference>
<evidence type="ECO:0000256" key="3">
    <source>
        <dbReference type="ARBA" id="ARBA00023125"/>
    </source>
</evidence>
<evidence type="ECO:0000313" key="7">
    <source>
        <dbReference type="EMBL" id="MFK7159527.1"/>
    </source>
</evidence>
<keyword evidence="8" id="KW-1185">Reference proteome</keyword>
<feature type="domain" description="HTH lysR-type" evidence="6">
    <location>
        <begin position="3"/>
        <end position="60"/>
    </location>
</feature>
<evidence type="ECO:0000256" key="4">
    <source>
        <dbReference type="ARBA" id="ARBA00023159"/>
    </source>
</evidence>
<dbReference type="InterPro" id="IPR036390">
    <property type="entry name" value="WH_DNA-bd_sf"/>
</dbReference>
<sequence length="302" mass="34101">MNINLKHLHYFWLIAREGSIAQAAERLDLAPQTLSAQLASLETHLGQTLFRRAHRRLQMTDSGQWLYRYAEQIFALAEEMETGWTQREPQAPIQLTVGVAASIHKLIAYQLIQPALSLDRPIHLRCHTGQTSDFILALKKQRLDVLLTDQLPQAITETDWVITELLRSPISLFAAEPLASRLKADFPASLHQQPLLATSYTTPYFQQLMLWFQQHQITPGFVAEIDDSALIKVFGHHGQGLFAAPAAIRAEVCRQYQVKELARLDGVKDVIYALSRRASTQHLGVQAILQVNTSKKPDDRAD</sequence>
<dbReference type="SUPFAM" id="SSF53850">
    <property type="entry name" value="Periplasmic binding protein-like II"/>
    <property type="match status" value="1"/>
</dbReference>
<organism evidence="7 8">
    <name type="scientific">Marinospirillum alkalitolerans</name>
    <dbReference type="NCBI Taxonomy" id="3123374"/>
    <lineage>
        <taxon>Bacteria</taxon>
        <taxon>Pseudomonadati</taxon>
        <taxon>Pseudomonadota</taxon>
        <taxon>Gammaproteobacteria</taxon>
        <taxon>Oceanospirillales</taxon>
        <taxon>Oceanospirillaceae</taxon>
        <taxon>Marinospirillum</taxon>
    </lineage>
</organism>
<protein>
    <submittedName>
        <fullName evidence="7">LysR family transcriptional regulator</fullName>
    </submittedName>
</protein>
<keyword evidence="3" id="KW-0238">DNA-binding</keyword>
<keyword evidence="4" id="KW-0010">Activator</keyword>
<evidence type="ECO:0000256" key="2">
    <source>
        <dbReference type="ARBA" id="ARBA00023015"/>
    </source>
</evidence>
<dbReference type="InterPro" id="IPR036388">
    <property type="entry name" value="WH-like_DNA-bd_sf"/>
</dbReference>
<dbReference type="InterPro" id="IPR000847">
    <property type="entry name" value="LysR_HTH_N"/>
</dbReference>
<dbReference type="Gene3D" id="3.40.190.290">
    <property type="match status" value="1"/>
</dbReference>
<dbReference type="Proteomes" id="UP001621714">
    <property type="component" value="Unassembled WGS sequence"/>
</dbReference>
<comment type="similarity">
    <text evidence="1">Belongs to the LysR transcriptional regulatory family.</text>
</comment>
<dbReference type="Gene3D" id="1.10.10.10">
    <property type="entry name" value="Winged helix-like DNA-binding domain superfamily/Winged helix DNA-binding domain"/>
    <property type="match status" value="1"/>
</dbReference>
<keyword evidence="5" id="KW-0804">Transcription</keyword>
<accession>A0ABW8PTD2</accession>
<proteinExistence type="inferred from homology"/>
<dbReference type="Pfam" id="PF03466">
    <property type="entry name" value="LysR_substrate"/>
    <property type="match status" value="1"/>
</dbReference>
<dbReference type="PROSITE" id="PS50931">
    <property type="entry name" value="HTH_LYSR"/>
    <property type="match status" value="1"/>
</dbReference>
<dbReference type="PANTHER" id="PTHR30293">
    <property type="entry name" value="TRANSCRIPTIONAL REGULATORY PROTEIN NAC-RELATED"/>
    <property type="match status" value="1"/>
</dbReference>
<name>A0ABW8PTD2_9GAMM</name>
<gene>
    <name evidence="7" type="ORF">V6U78_00560</name>
</gene>
<dbReference type="EMBL" id="JBANFI010000001">
    <property type="protein sequence ID" value="MFK7159527.1"/>
    <property type="molecule type" value="Genomic_DNA"/>
</dbReference>